<dbReference type="Pfam" id="PF00392">
    <property type="entry name" value="GntR"/>
    <property type="match status" value="1"/>
</dbReference>
<evidence type="ECO:0000313" key="5">
    <source>
        <dbReference type="EMBL" id="MCZ0725580.1"/>
    </source>
</evidence>
<protein>
    <submittedName>
        <fullName evidence="5">GntR family transcriptional regulator</fullName>
    </submittedName>
</protein>
<gene>
    <name evidence="5" type="ORF">OW157_03225</name>
</gene>
<accession>A0A9X3JFP6</accession>
<keyword evidence="1" id="KW-0805">Transcription regulation</keyword>
<evidence type="ECO:0000256" key="3">
    <source>
        <dbReference type="ARBA" id="ARBA00023163"/>
    </source>
</evidence>
<feature type="domain" description="HTH gntR-type" evidence="4">
    <location>
        <begin position="5"/>
        <end position="72"/>
    </location>
</feature>
<dbReference type="CDD" id="cd07377">
    <property type="entry name" value="WHTH_GntR"/>
    <property type="match status" value="1"/>
</dbReference>
<dbReference type="SMART" id="SM00345">
    <property type="entry name" value="HTH_GNTR"/>
    <property type="match status" value="1"/>
</dbReference>
<dbReference type="AlphaFoldDB" id="A0A9X3JFP6"/>
<evidence type="ECO:0000259" key="4">
    <source>
        <dbReference type="PROSITE" id="PS50949"/>
    </source>
</evidence>
<keyword evidence="3" id="KW-0804">Transcription</keyword>
<organism evidence="5 6">
    <name type="scientific">Aerococcus kribbianus</name>
    <dbReference type="NCBI Taxonomy" id="2999064"/>
    <lineage>
        <taxon>Bacteria</taxon>
        <taxon>Bacillati</taxon>
        <taxon>Bacillota</taxon>
        <taxon>Bacilli</taxon>
        <taxon>Lactobacillales</taxon>
        <taxon>Aerococcaceae</taxon>
        <taxon>Aerococcus</taxon>
    </lineage>
</organism>
<evidence type="ECO:0000313" key="6">
    <source>
        <dbReference type="Proteomes" id="UP001146670"/>
    </source>
</evidence>
<dbReference type="PANTHER" id="PTHR43537">
    <property type="entry name" value="TRANSCRIPTIONAL REGULATOR, GNTR FAMILY"/>
    <property type="match status" value="1"/>
</dbReference>
<evidence type="ECO:0000256" key="1">
    <source>
        <dbReference type="ARBA" id="ARBA00023015"/>
    </source>
</evidence>
<dbReference type="EMBL" id="JAPRFR010000001">
    <property type="protein sequence ID" value="MCZ0725580.1"/>
    <property type="molecule type" value="Genomic_DNA"/>
</dbReference>
<dbReference type="Gene3D" id="1.10.10.10">
    <property type="entry name" value="Winged helix-like DNA-binding domain superfamily/Winged helix DNA-binding domain"/>
    <property type="match status" value="1"/>
</dbReference>
<dbReference type="Proteomes" id="UP001146670">
    <property type="component" value="Unassembled WGS sequence"/>
</dbReference>
<dbReference type="PROSITE" id="PS50949">
    <property type="entry name" value="HTH_GNTR"/>
    <property type="match status" value="1"/>
</dbReference>
<dbReference type="InterPro" id="IPR036388">
    <property type="entry name" value="WH-like_DNA-bd_sf"/>
</dbReference>
<dbReference type="RefSeq" id="WP_268751895.1">
    <property type="nucleotide sequence ID" value="NZ_JAPRFQ010000001.1"/>
</dbReference>
<name>A0A9X3JFP6_9LACT</name>
<proteinExistence type="predicted"/>
<dbReference type="SUPFAM" id="SSF46785">
    <property type="entry name" value="Winged helix' DNA-binding domain"/>
    <property type="match status" value="1"/>
</dbReference>
<comment type="caution">
    <text evidence="5">The sequence shown here is derived from an EMBL/GenBank/DDBJ whole genome shotgun (WGS) entry which is preliminary data.</text>
</comment>
<dbReference type="GO" id="GO:0003677">
    <property type="term" value="F:DNA binding"/>
    <property type="evidence" value="ECO:0007669"/>
    <property type="project" value="UniProtKB-KW"/>
</dbReference>
<sequence>MVKGQKLEHIAYLYIKNRILIDEWKTGYHIIEATISEDLDVSRSPVRSALKRLDEENYVEAKPYRGYFVKYDGHDDQIVAHKLLYFQIIGYRLLERMQKINRKRSHIDAIDESQLKQLIAAYQDGDKDAFNEAAVAYSEDFLKIADHPVLVAEGKANFADLLSGSQDILAGNEFHKLQTMLVIYLEDMTRLVNEERYTDCQVIIDLMTKRLTNILQ</sequence>
<keyword evidence="2" id="KW-0238">DNA-binding</keyword>
<evidence type="ECO:0000256" key="2">
    <source>
        <dbReference type="ARBA" id="ARBA00023125"/>
    </source>
</evidence>
<dbReference type="GO" id="GO:0003700">
    <property type="term" value="F:DNA-binding transcription factor activity"/>
    <property type="evidence" value="ECO:0007669"/>
    <property type="project" value="InterPro"/>
</dbReference>
<keyword evidence="6" id="KW-1185">Reference proteome</keyword>
<dbReference type="InterPro" id="IPR000524">
    <property type="entry name" value="Tscrpt_reg_HTH_GntR"/>
</dbReference>
<dbReference type="InterPro" id="IPR036390">
    <property type="entry name" value="WH_DNA-bd_sf"/>
</dbReference>
<reference evidence="5" key="1">
    <citation type="submission" date="2022-12" db="EMBL/GenBank/DDBJ databases">
        <title>Description and comparative metabolic analysis of Aerococcus sp. nov., isolated from the feces of a pig.</title>
        <authorList>
            <person name="Chang Y.-H."/>
        </authorList>
    </citation>
    <scope>NUCLEOTIDE SEQUENCE</scope>
    <source>
        <strain evidence="5">YH-aer222</strain>
    </source>
</reference>
<dbReference type="PANTHER" id="PTHR43537:SF45">
    <property type="entry name" value="GNTR FAMILY REGULATORY PROTEIN"/>
    <property type="match status" value="1"/>
</dbReference>